<gene>
    <name evidence="2" type="ORF">MC7420_6380</name>
</gene>
<keyword evidence="1" id="KW-1133">Transmembrane helix</keyword>
<feature type="transmembrane region" description="Helical" evidence="1">
    <location>
        <begin position="20"/>
        <end position="41"/>
    </location>
</feature>
<keyword evidence="3" id="KW-1185">Reference proteome</keyword>
<evidence type="ECO:0000313" key="3">
    <source>
        <dbReference type="Proteomes" id="UP000003835"/>
    </source>
</evidence>
<dbReference type="AlphaFoldDB" id="B4VQJ5"/>
<evidence type="ECO:0000313" key="2">
    <source>
        <dbReference type="EMBL" id="EDX75725.1"/>
    </source>
</evidence>
<sequence length="50" mass="5430">MARLEAGGDVGANFIINRKVFTLMSLNVISVTNLSLPYLTLSNKSVKSVF</sequence>
<reference evidence="2 3" key="1">
    <citation type="submission" date="2008-07" db="EMBL/GenBank/DDBJ databases">
        <authorList>
            <person name="Tandeau de Marsac N."/>
            <person name="Ferriera S."/>
            <person name="Johnson J."/>
            <person name="Kravitz S."/>
            <person name="Beeson K."/>
            <person name="Sutton G."/>
            <person name="Rogers Y.-H."/>
            <person name="Friedman R."/>
            <person name="Frazier M."/>
            <person name="Venter J.C."/>
        </authorList>
    </citation>
    <scope>NUCLEOTIDE SEQUENCE [LARGE SCALE GENOMIC DNA]</scope>
    <source>
        <strain evidence="2 3">PCC 7420</strain>
    </source>
</reference>
<keyword evidence="1" id="KW-0472">Membrane</keyword>
<organism evidence="2 3">
    <name type="scientific">Coleofasciculus chthonoplastes PCC 7420</name>
    <dbReference type="NCBI Taxonomy" id="118168"/>
    <lineage>
        <taxon>Bacteria</taxon>
        <taxon>Bacillati</taxon>
        <taxon>Cyanobacteriota</taxon>
        <taxon>Cyanophyceae</taxon>
        <taxon>Coleofasciculales</taxon>
        <taxon>Coleofasciculaceae</taxon>
        <taxon>Coleofasciculus</taxon>
    </lineage>
</organism>
<dbReference type="EMBL" id="DS989848">
    <property type="protein sequence ID" value="EDX75725.1"/>
    <property type="molecule type" value="Genomic_DNA"/>
</dbReference>
<dbReference type="STRING" id="118168.MC7420_6380"/>
<dbReference type="RefSeq" id="WP_006100865.1">
    <property type="nucleotide sequence ID" value="NZ_DS989848.1"/>
</dbReference>
<evidence type="ECO:0000256" key="1">
    <source>
        <dbReference type="SAM" id="Phobius"/>
    </source>
</evidence>
<dbReference type="Proteomes" id="UP000003835">
    <property type="component" value="Unassembled WGS sequence"/>
</dbReference>
<keyword evidence="1" id="KW-0812">Transmembrane</keyword>
<protein>
    <submittedName>
        <fullName evidence="2">Uncharacterized protein</fullName>
    </submittedName>
</protein>
<accession>B4VQJ5</accession>
<name>B4VQJ5_9CYAN</name>
<proteinExistence type="predicted"/>
<dbReference type="HOGENOM" id="CLU_3116736_0_0_3"/>